<keyword evidence="3" id="KW-0804">Transcription</keyword>
<sequence length="219" mass="23829">MRPRRGVAGVSETSQQPDASQRASAKSDLTRQRVLDAAAQIFARRGFSGTTLSDIAKAAGLKTGSLYYHFASREDLVAEVMARGVRQVAESVEAALAALGPEARPIERLRTAVEQHLLCLLERSDYARANTKLSSEVPPHLRSLHAANEEIYGALWKDLLAQAAAAGEIRSDLSLSAVRMLMLGAMAWAPEWYRPEAGPARDLARTFSEMTFAGLLPLR</sequence>
<keyword evidence="2 4" id="KW-0238">DNA-binding</keyword>
<evidence type="ECO:0000313" key="7">
    <source>
        <dbReference type="EMBL" id="RRH76168.1"/>
    </source>
</evidence>
<dbReference type="InterPro" id="IPR041490">
    <property type="entry name" value="KstR2_TetR_C"/>
</dbReference>
<dbReference type="AlphaFoldDB" id="A0A3P3DTY7"/>
<organism evidence="7 8">
    <name type="scientific">Falsigemmobacter faecalis</name>
    <dbReference type="NCBI Taxonomy" id="2488730"/>
    <lineage>
        <taxon>Bacteria</taxon>
        <taxon>Pseudomonadati</taxon>
        <taxon>Pseudomonadota</taxon>
        <taxon>Alphaproteobacteria</taxon>
        <taxon>Rhodobacterales</taxon>
        <taxon>Paracoccaceae</taxon>
        <taxon>Falsigemmobacter</taxon>
    </lineage>
</organism>
<dbReference type="SUPFAM" id="SSF48498">
    <property type="entry name" value="Tetracyclin repressor-like, C-terminal domain"/>
    <property type="match status" value="1"/>
</dbReference>
<dbReference type="GO" id="GO:0003700">
    <property type="term" value="F:DNA-binding transcription factor activity"/>
    <property type="evidence" value="ECO:0007669"/>
    <property type="project" value="TreeGrafter"/>
</dbReference>
<comment type="caution">
    <text evidence="7">The sequence shown here is derived from an EMBL/GenBank/DDBJ whole genome shotgun (WGS) entry which is preliminary data.</text>
</comment>
<evidence type="ECO:0000256" key="3">
    <source>
        <dbReference type="ARBA" id="ARBA00023163"/>
    </source>
</evidence>
<accession>A0A3P3DTY7</accession>
<dbReference type="Pfam" id="PF17932">
    <property type="entry name" value="TetR_C_24"/>
    <property type="match status" value="1"/>
</dbReference>
<evidence type="ECO:0000256" key="2">
    <source>
        <dbReference type="ARBA" id="ARBA00023125"/>
    </source>
</evidence>
<reference evidence="7 8" key="1">
    <citation type="submission" date="2018-11" db="EMBL/GenBank/DDBJ databases">
        <title>Gemmobacter sp. nov., YIM 102744-1 draft genome.</title>
        <authorList>
            <person name="Li G."/>
            <person name="Jiang Y."/>
        </authorList>
    </citation>
    <scope>NUCLEOTIDE SEQUENCE [LARGE SCALE GENOMIC DNA]</scope>
    <source>
        <strain evidence="7 8">YIM 102744-1</strain>
    </source>
</reference>
<feature type="compositionally biased region" description="Polar residues" evidence="5">
    <location>
        <begin position="11"/>
        <end position="24"/>
    </location>
</feature>
<dbReference type="Proteomes" id="UP000282125">
    <property type="component" value="Unassembled WGS sequence"/>
</dbReference>
<evidence type="ECO:0000313" key="8">
    <source>
        <dbReference type="Proteomes" id="UP000282125"/>
    </source>
</evidence>
<dbReference type="PROSITE" id="PS50977">
    <property type="entry name" value="HTH_TETR_2"/>
    <property type="match status" value="1"/>
</dbReference>
<evidence type="ECO:0000256" key="1">
    <source>
        <dbReference type="ARBA" id="ARBA00023015"/>
    </source>
</evidence>
<protein>
    <submittedName>
        <fullName evidence="7">TetR/AcrR family transcriptional regulator</fullName>
    </submittedName>
</protein>
<dbReference type="SUPFAM" id="SSF46689">
    <property type="entry name" value="Homeodomain-like"/>
    <property type="match status" value="1"/>
</dbReference>
<dbReference type="EMBL" id="RRAZ01000008">
    <property type="protein sequence ID" value="RRH76168.1"/>
    <property type="molecule type" value="Genomic_DNA"/>
</dbReference>
<dbReference type="PANTHER" id="PTHR30055:SF234">
    <property type="entry name" value="HTH-TYPE TRANSCRIPTIONAL REGULATOR BETI"/>
    <property type="match status" value="1"/>
</dbReference>
<dbReference type="PRINTS" id="PR00455">
    <property type="entry name" value="HTHTETR"/>
</dbReference>
<evidence type="ECO:0000259" key="6">
    <source>
        <dbReference type="PROSITE" id="PS50977"/>
    </source>
</evidence>
<dbReference type="InterPro" id="IPR036271">
    <property type="entry name" value="Tet_transcr_reg_TetR-rel_C_sf"/>
</dbReference>
<feature type="DNA-binding region" description="H-T-H motif" evidence="4">
    <location>
        <begin position="51"/>
        <end position="70"/>
    </location>
</feature>
<dbReference type="InterPro" id="IPR009057">
    <property type="entry name" value="Homeodomain-like_sf"/>
</dbReference>
<dbReference type="InterPro" id="IPR001647">
    <property type="entry name" value="HTH_TetR"/>
</dbReference>
<dbReference type="InterPro" id="IPR050109">
    <property type="entry name" value="HTH-type_TetR-like_transc_reg"/>
</dbReference>
<name>A0A3P3DTY7_9RHOB</name>
<evidence type="ECO:0000256" key="5">
    <source>
        <dbReference type="SAM" id="MobiDB-lite"/>
    </source>
</evidence>
<proteinExistence type="predicted"/>
<evidence type="ECO:0000256" key="4">
    <source>
        <dbReference type="PROSITE-ProRule" id="PRU00335"/>
    </source>
</evidence>
<feature type="domain" description="HTH tetR-type" evidence="6">
    <location>
        <begin position="28"/>
        <end position="88"/>
    </location>
</feature>
<dbReference type="Pfam" id="PF00440">
    <property type="entry name" value="TetR_N"/>
    <property type="match status" value="1"/>
</dbReference>
<feature type="region of interest" description="Disordered" evidence="5">
    <location>
        <begin position="1"/>
        <end position="27"/>
    </location>
</feature>
<dbReference type="Gene3D" id="1.10.357.10">
    <property type="entry name" value="Tetracycline Repressor, domain 2"/>
    <property type="match status" value="1"/>
</dbReference>
<keyword evidence="8" id="KW-1185">Reference proteome</keyword>
<dbReference type="PANTHER" id="PTHR30055">
    <property type="entry name" value="HTH-TYPE TRANSCRIPTIONAL REGULATOR RUTR"/>
    <property type="match status" value="1"/>
</dbReference>
<gene>
    <name evidence="7" type="ORF">EG244_07045</name>
</gene>
<dbReference type="GO" id="GO:0000976">
    <property type="term" value="F:transcription cis-regulatory region binding"/>
    <property type="evidence" value="ECO:0007669"/>
    <property type="project" value="TreeGrafter"/>
</dbReference>
<keyword evidence="1" id="KW-0805">Transcription regulation</keyword>
<dbReference type="Gene3D" id="1.10.10.60">
    <property type="entry name" value="Homeodomain-like"/>
    <property type="match status" value="1"/>
</dbReference>